<evidence type="ECO:0000313" key="2">
    <source>
        <dbReference type="Proteomes" id="UP000011531"/>
    </source>
</evidence>
<keyword evidence="2" id="KW-1185">Reference proteome</keyword>
<dbReference type="EMBL" id="AOIA01000056">
    <property type="protein sequence ID" value="ELY62593.1"/>
    <property type="molecule type" value="Genomic_DNA"/>
</dbReference>
<organism evidence="1 2">
    <name type="scientific">Natronococcus jeotgali DSM 18795</name>
    <dbReference type="NCBI Taxonomy" id="1227498"/>
    <lineage>
        <taxon>Archaea</taxon>
        <taxon>Methanobacteriati</taxon>
        <taxon>Methanobacteriota</taxon>
        <taxon>Stenosarchaea group</taxon>
        <taxon>Halobacteria</taxon>
        <taxon>Halobacteriales</taxon>
        <taxon>Natrialbaceae</taxon>
        <taxon>Natronococcus</taxon>
    </lineage>
</organism>
<gene>
    <name evidence="1" type="ORF">C492_07630</name>
</gene>
<name>L9XPR8_9EURY</name>
<accession>L9XPR8</accession>
<reference evidence="1 2" key="1">
    <citation type="journal article" date="2014" name="PLoS Genet.">
        <title>Phylogenetically driven sequencing of extremely halophilic archaea reveals strategies for static and dynamic osmo-response.</title>
        <authorList>
            <person name="Becker E.A."/>
            <person name="Seitzer P.M."/>
            <person name="Tritt A."/>
            <person name="Larsen D."/>
            <person name="Krusor M."/>
            <person name="Yao A.I."/>
            <person name="Wu D."/>
            <person name="Madern D."/>
            <person name="Eisen J.A."/>
            <person name="Darling A.E."/>
            <person name="Facciotti M.T."/>
        </authorList>
    </citation>
    <scope>NUCLEOTIDE SEQUENCE [LARGE SCALE GENOMIC DNA]</scope>
    <source>
        <strain evidence="1 2">DSM 18795</strain>
    </source>
</reference>
<comment type="caution">
    <text evidence="1">The sequence shown here is derived from an EMBL/GenBank/DDBJ whole genome shotgun (WGS) entry which is preliminary data.</text>
</comment>
<dbReference type="AlphaFoldDB" id="L9XPR8"/>
<proteinExistence type="predicted"/>
<sequence>MVPHLAFNPGLAVAIRINGQFRLIRHAVCWTDARWQIVKHQFSPPLTVCAVFSNCNPISEILHPSQKEYQHY</sequence>
<dbReference type="Proteomes" id="UP000011531">
    <property type="component" value="Unassembled WGS sequence"/>
</dbReference>
<protein>
    <submittedName>
        <fullName evidence="1">Uncharacterized protein</fullName>
    </submittedName>
</protein>
<evidence type="ECO:0000313" key="1">
    <source>
        <dbReference type="EMBL" id="ELY62593.1"/>
    </source>
</evidence>